<dbReference type="Proteomes" id="UP001162483">
    <property type="component" value="Unassembled WGS sequence"/>
</dbReference>
<feature type="non-terminal residue" evidence="1">
    <location>
        <position position="1"/>
    </location>
</feature>
<proteinExistence type="predicted"/>
<organism evidence="1 2">
    <name type="scientific">Staurois parvus</name>
    <dbReference type="NCBI Taxonomy" id="386267"/>
    <lineage>
        <taxon>Eukaryota</taxon>
        <taxon>Metazoa</taxon>
        <taxon>Chordata</taxon>
        <taxon>Craniata</taxon>
        <taxon>Vertebrata</taxon>
        <taxon>Euteleostomi</taxon>
        <taxon>Amphibia</taxon>
        <taxon>Batrachia</taxon>
        <taxon>Anura</taxon>
        <taxon>Neobatrachia</taxon>
        <taxon>Ranoidea</taxon>
        <taxon>Ranidae</taxon>
        <taxon>Staurois</taxon>
    </lineage>
</organism>
<keyword evidence="2" id="KW-1185">Reference proteome</keyword>
<protein>
    <submittedName>
        <fullName evidence="1">Uncharacterized protein</fullName>
    </submittedName>
</protein>
<dbReference type="EMBL" id="CATNWA010019906">
    <property type="protein sequence ID" value="CAI9615627.1"/>
    <property type="molecule type" value="Genomic_DNA"/>
</dbReference>
<sequence>TYENFKLQYPIFSINDASKAPIGHQYTVSKNQSILMPIYVRTVQISPK</sequence>
<reference evidence="1" key="1">
    <citation type="submission" date="2023-05" db="EMBL/GenBank/DDBJ databases">
        <authorList>
            <person name="Stuckert A."/>
        </authorList>
    </citation>
    <scope>NUCLEOTIDE SEQUENCE</scope>
</reference>
<name>A0ABN9H1M4_9NEOB</name>
<evidence type="ECO:0000313" key="1">
    <source>
        <dbReference type="EMBL" id="CAI9615627.1"/>
    </source>
</evidence>
<evidence type="ECO:0000313" key="2">
    <source>
        <dbReference type="Proteomes" id="UP001162483"/>
    </source>
</evidence>
<comment type="caution">
    <text evidence="1">The sequence shown here is derived from an EMBL/GenBank/DDBJ whole genome shotgun (WGS) entry which is preliminary data.</text>
</comment>
<accession>A0ABN9H1M4</accession>
<gene>
    <name evidence="1" type="ORF">SPARVUS_LOCUS15268808</name>
</gene>